<evidence type="ECO:0000256" key="12">
    <source>
        <dbReference type="SAM" id="Phobius"/>
    </source>
</evidence>
<evidence type="ECO:0000256" key="4">
    <source>
        <dbReference type="ARBA" id="ARBA00022679"/>
    </source>
</evidence>
<organism evidence="14">
    <name type="scientific">Paenibacillus sp. SYP-B3998</name>
    <dbReference type="NCBI Taxonomy" id="2678564"/>
    <lineage>
        <taxon>Bacteria</taxon>
        <taxon>Bacillati</taxon>
        <taxon>Bacillota</taxon>
        <taxon>Bacilli</taxon>
        <taxon>Bacillales</taxon>
        <taxon>Paenibacillaceae</taxon>
        <taxon>Paenibacillus</taxon>
    </lineage>
</organism>
<evidence type="ECO:0000256" key="6">
    <source>
        <dbReference type="ARBA" id="ARBA00022741"/>
    </source>
</evidence>
<evidence type="ECO:0000256" key="3">
    <source>
        <dbReference type="ARBA" id="ARBA00022553"/>
    </source>
</evidence>
<comment type="caution">
    <text evidence="14">The sequence shown here is derived from an EMBL/GenBank/DDBJ whole genome shotgun (WGS) entry which is preliminary data.</text>
</comment>
<dbReference type="RefSeq" id="WP_163950757.1">
    <property type="nucleotide sequence ID" value="NZ_JAAIKC010000008.1"/>
</dbReference>
<dbReference type="GO" id="GO:0005524">
    <property type="term" value="F:ATP binding"/>
    <property type="evidence" value="ECO:0007669"/>
    <property type="project" value="UniProtKB-KW"/>
</dbReference>
<evidence type="ECO:0000256" key="11">
    <source>
        <dbReference type="ARBA" id="ARBA00023136"/>
    </source>
</evidence>
<dbReference type="Gene3D" id="6.10.340.10">
    <property type="match status" value="1"/>
</dbReference>
<keyword evidence="10" id="KW-0902">Two-component regulatory system</keyword>
<dbReference type="EMBL" id="JAAIKC010000008">
    <property type="protein sequence ID" value="NEW08280.1"/>
    <property type="molecule type" value="Genomic_DNA"/>
</dbReference>
<evidence type="ECO:0000313" key="14">
    <source>
        <dbReference type="EMBL" id="NEW08280.1"/>
    </source>
</evidence>
<dbReference type="GO" id="GO:0005886">
    <property type="term" value="C:plasma membrane"/>
    <property type="evidence" value="ECO:0007669"/>
    <property type="project" value="UniProtKB-SubCell"/>
</dbReference>
<evidence type="ECO:0000256" key="8">
    <source>
        <dbReference type="ARBA" id="ARBA00022840"/>
    </source>
</evidence>
<dbReference type="InterPro" id="IPR036890">
    <property type="entry name" value="HATPase_C_sf"/>
</dbReference>
<comment type="subcellular location">
    <subcellularLocation>
        <location evidence="1">Cell membrane</location>
        <topology evidence="1">Multi-pass membrane protein</topology>
    </subcellularLocation>
</comment>
<dbReference type="InterPro" id="IPR003594">
    <property type="entry name" value="HATPase_dom"/>
</dbReference>
<dbReference type="InterPro" id="IPR050640">
    <property type="entry name" value="Bact_2-comp_sensor_kinase"/>
</dbReference>
<dbReference type="InterPro" id="IPR010559">
    <property type="entry name" value="Sig_transdc_His_kin_internal"/>
</dbReference>
<dbReference type="Pfam" id="PF02518">
    <property type="entry name" value="HATPase_c"/>
    <property type="match status" value="1"/>
</dbReference>
<reference evidence="14" key="1">
    <citation type="submission" date="2020-02" db="EMBL/GenBank/DDBJ databases">
        <authorList>
            <person name="Shen X.-R."/>
            <person name="Zhang Y.-X."/>
        </authorList>
    </citation>
    <scope>NUCLEOTIDE SEQUENCE</scope>
    <source>
        <strain evidence="14">SYP-B3998</strain>
    </source>
</reference>
<gene>
    <name evidence="14" type="ORF">GK047_19955</name>
</gene>
<evidence type="ECO:0000256" key="2">
    <source>
        <dbReference type="ARBA" id="ARBA00022475"/>
    </source>
</evidence>
<dbReference type="SUPFAM" id="SSF55874">
    <property type="entry name" value="ATPase domain of HSP90 chaperone/DNA topoisomerase II/histidine kinase"/>
    <property type="match status" value="1"/>
</dbReference>
<evidence type="ECO:0000259" key="13">
    <source>
        <dbReference type="PROSITE" id="PS50885"/>
    </source>
</evidence>
<evidence type="ECO:0000256" key="1">
    <source>
        <dbReference type="ARBA" id="ARBA00004651"/>
    </source>
</evidence>
<dbReference type="CDD" id="cd06225">
    <property type="entry name" value="HAMP"/>
    <property type="match status" value="1"/>
</dbReference>
<dbReference type="PROSITE" id="PS50885">
    <property type="entry name" value="HAMP"/>
    <property type="match status" value="1"/>
</dbReference>
<evidence type="ECO:0000256" key="10">
    <source>
        <dbReference type="ARBA" id="ARBA00023012"/>
    </source>
</evidence>
<dbReference type="Pfam" id="PF00672">
    <property type="entry name" value="HAMP"/>
    <property type="match status" value="1"/>
</dbReference>
<dbReference type="PANTHER" id="PTHR34220">
    <property type="entry name" value="SENSOR HISTIDINE KINASE YPDA"/>
    <property type="match status" value="1"/>
</dbReference>
<proteinExistence type="predicted"/>
<dbReference type="Gene3D" id="3.30.450.20">
    <property type="entry name" value="PAS domain"/>
    <property type="match status" value="2"/>
</dbReference>
<evidence type="ECO:0000256" key="7">
    <source>
        <dbReference type="ARBA" id="ARBA00022777"/>
    </source>
</evidence>
<feature type="domain" description="HAMP" evidence="13">
    <location>
        <begin position="311"/>
        <end position="363"/>
    </location>
</feature>
<dbReference type="GO" id="GO:0000155">
    <property type="term" value="F:phosphorelay sensor kinase activity"/>
    <property type="evidence" value="ECO:0007669"/>
    <property type="project" value="InterPro"/>
</dbReference>
<dbReference type="SUPFAM" id="SSF158472">
    <property type="entry name" value="HAMP domain-like"/>
    <property type="match status" value="1"/>
</dbReference>
<sequence length="587" mass="67067">MILFLLFATLIPFLTSIVVSYFFTKQRVTEDTITNNAVLISQGKTNLINYLNSVTQASLTLYTNEKLYNYLERQREFDISDEKDIKVGLQVMAHSIKEFKQVYLYAGVSDRSYLVVNEITKSSSGKYENLRPFPENKVVYFETTHESNNYGIPLTVYFAPSPVLSMHRKIMYSPNNSSIGELVIDLDLDLISEICKNLYTHDQEELYILDDSGLVVFGPDPSQWGHPLEGNWGNEAIHSQTENGSYEWTKGIYAGVNVYEKMKTDSVDWIIVKRLPYEQLTKNARQLTLINSFVLTLFLVIVIAGTIYISIRFTAPIKKLIRYITRIQAGQMNADIELARTDELGILANRFHGLMQDLNQMVMREYRLELANKSNQLMALQAQINPHFLNNALQSIGTLALQHDAPKVYGLISSLAKMMHYSMNTSDSVVPLRKEIDHVNSYLELQKQRFDHQFEIVFEIEESTKSISVPKMILQPLVENYFKHGFKPSQNTGLLCIRSANILEETGNILMIVVEDNGIGMTEERMREVRSRLHAPSITDEACIGLSNVLTRIQLYFTDDAKLEISPTNPHGLKITIKIPMQKEVNE</sequence>
<keyword evidence="7 14" id="KW-0418">Kinase</keyword>
<keyword evidence="4" id="KW-0808">Transferase</keyword>
<keyword evidence="5 12" id="KW-0812">Transmembrane</keyword>
<protein>
    <submittedName>
        <fullName evidence="14">Sensor histidine kinase</fullName>
    </submittedName>
</protein>
<dbReference type="AlphaFoldDB" id="A0A6G4A1S3"/>
<name>A0A6G4A1S3_9BACL</name>
<keyword evidence="11 12" id="KW-0472">Membrane</keyword>
<keyword evidence="3" id="KW-0597">Phosphoprotein</keyword>
<evidence type="ECO:0000256" key="5">
    <source>
        <dbReference type="ARBA" id="ARBA00022692"/>
    </source>
</evidence>
<dbReference type="PANTHER" id="PTHR34220:SF11">
    <property type="entry name" value="SENSOR PROTEIN KINASE HPTS"/>
    <property type="match status" value="1"/>
</dbReference>
<feature type="transmembrane region" description="Helical" evidence="12">
    <location>
        <begin position="289"/>
        <end position="311"/>
    </location>
</feature>
<keyword evidence="6" id="KW-0547">Nucleotide-binding</keyword>
<dbReference type="InterPro" id="IPR003660">
    <property type="entry name" value="HAMP_dom"/>
</dbReference>
<accession>A0A6G4A1S3</accession>
<keyword evidence="8" id="KW-0067">ATP-binding</keyword>
<dbReference type="Pfam" id="PF06580">
    <property type="entry name" value="His_kinase"/>
    <property type="match status" value="1"/>
</dbReference>
<dbReference type="SMART" id="SM00304">
    <property type="entry name" value="HAMP"/>
    <property type="match status" value="1"/>
</dbReference>
<evidence type="ECO:0000256" key="9">
    <source>
        <dbReference type="ARBA" id="ARBA00022989"/>
    </source>
</evidence>
<keyword evidence="9 12" id="KW-1133">Transmembrane helix</keyword>
<keyword evidence="2" id="KW-1003">Cell membrane</keyword>
<dbReference type="Gene3D" id="3.30.565.10">
    <property type="entry name" value="Histidine kinase-like ATPase, C-terminal domain"/>
    <property type="match status" value="1"/>
</dbReference>